<dbReference type="Proteomes" id="UP001482231">
    <property type="component" value="Unassembled WGS sequence"/>
</dbReference>
<dbReference type="CDD" id="cd00130">
    <property type="entry name" value="PAS"/>
    <property type="match status" value="1"/>
</dbReference>
<dbReference type="InterPro" id="IPR013655">
    <property type="entry name" value="PAS_fold_3"/>
</dbReference>
<evidence type="ECO:0000256" key="1">
    <source>
        <dbReference type="ARBA" id="ARBA00023224"/>
    </source>
</evidence>
<feature type="domain" description="HAMP" evidence="7">
    <location>
        <begin position="197"/>
        <end position="250"/>
    </location>
</feature>
<dbReference type="Gene3D" id="1.10.287.950">
    <property type="entry name" value="Methyl-accepting chemotaxis protein"/>
    <property type="match status" value="1"/>
</dbReference>
<dbReference type="SUPFAM" id="SSF55785">
    <property type="entry name" value="PYP-like sensor domain (PAS domain)"/>
    <property type="match status" value="1"/>
</dbReference>
<dbReference type="SMART" id="SM00304">
    <property type="entry name" value="HAMP"/>
    <property type="match status" value="1"/>
</dbReference>
<organism evidence="8 9">
    <name type="scientific">Thiobacter aerophilum</name>
    <dbReference type="NCBI Taxonomy" id="3121275"/>
    <lineage>
        <taxon>Bacteria</taxon>
        <taxon>Pseudomonadati</taxon>
        <taxon>Pseudomonadota</taxon>
        <taxon>Betaproteobacteria</taxon>
        <taxon>Burkholderiales</taxon>
        <taxon>Thiobacteraceae</taxon>
        <taxon>Thiobacter</taxon>
    </lineage>
</organism>
<comment type="similarity">
    <text evidence="2">Belongs to the methyl-accepting chemotaxis (MCP) protein family.</text>
</comment>
<sequence length="527" mass="57206">MRRNLPVTQQEYDYRPGAVIISKTDAKGIILDANDDFVEISGYSREELIGQPHNILRHPDMPPAAFADLWATIKRGKLWNGIVKNRRKNGDHYWVEANVAPIFEQGRIAGYVSVRVKPTREQIAAAEKLYAEINAGRARLGGLWQRLAAVSLRTKIWIVAAVIGLVPVVAWVAGLPSGLTALASLLLTLGLAPLAIASVVRPIEALRDTMIATQGDGELTRRAPVRGDDEIGQMAKAYNALMLTLKGITQEIRTNVVTLERVSRSLLESADQVRASVEGQTAAAQESAAAVEELSASVASVVELGQQVRGDAHQSLEQTHRANEGISSMAGQIDRVENLVRRMAQSVEAFVTRAARISQMTRQVKEIADQTNLLALNAAIEAARAGEAGRGFAVVADEVRKLAEKSALTAQEIDGVTHTIEAESKTVQQTVQQGLGHFSEMQEAMEAFAELMAVSGHAVRQAAGRMDEVGNATREQAQAIQDISIQIARIAENGDRTVAIMRDACDLTSQLEEMARHLLDSVARFRT</sequence>
<dbReference type="RefSeq" id="WP_347308602.1">
    <property type="nucleotide sequence ID" value="NZ_JBAJEX010000007.1"/>
</dbReference>
<keyword evidence="4" id="KW-1133">Transmembrane helix</keyword>
<dbReference type="PANTHER" id="PTHR32089">
    <property type="entry name" value="METHYL-ACCEPTING CHEMOTAXIS PROTEIN MCPB"/>
    <property type="match status" value="1"/>
</dbReference>
<evidence type="ECO:0000256" key="2">
    <source>
        <dbReference type="ARBA" id="ARBA00029447"/>
    </source>
</evidence>
<evidence type="ECO:0000259" key="6">
    <source>
        <dbReference type="PROSITE" id="PS50112"/>
    </source>
</evidence>
<evidence type="ECO:0000259" key="5">
    <source>
        <dbReference type="PROSITE" id="PS50111"/>
    </source>
</evidence>
<feature type="domain" description="Methyl-accepting transducer" evidence="5">
    <location>
        <begin position="255"/>
        <end position="491"/>
    </location>
</feature>
<dbReference type="InterPro" id="IPR000014">
    <property type="entry name" value="PAS"/>
</dbReference>
<dbReference type="PANTHER" id="PTHR32089:SF112">
    <property type="entry name" value="LYSOZYME-LIKE PROTEIN-RELATED"/>
    <property type="match status" value="1"/>
</dbReference>
<evidence type="ECO:0000259" key="7">
    <source>
        <dbReference type="PROSITE" id="PS50885"/>
    </source>
</evidence>
<feature type="domain" description="PAS" evidence="6">
    <location>
        <begin position="25"/>
        <end position="60"/>
    </location>
</feature>
<dbReference type="InterPro" id="IPR035965">
    <property type="entry name" value="PAS-like_dom_sf"/>
</dbReference>
<feature type="transmembrane region" description="Helical" evidence="4">
    <location>
        <begin position="156"/>
        <end position="173"/>
    </location>
</feature>
<dbReference type="SUPFAM" id="SSF58104">
    <property type="entry name" value="Methyl-accepting chemotaxis protein (MCP) signaling domain"/>
    <property type="match status" value="1"/>
</dbReference>
<dbReference type="Pfam" id="PF00672">
    <property type="entry name" value="HAMP"/>
    <property type="match status" value="1"/>
</dbReference>
<proteinExistence type="inferred from homology"/>
<dbReference type="Pfam" id="PF00015">
    <property type="entry name" value="MCPsignal"/>
    <property type="match status" value="1"/>
</dbReference>
<keyword evidence="9" id="KW-1185">Reference proteome</keyword>
<protein>
    <submittedName>
        <fullName evidence="8">PAS domain-containing methyl-accepting chemotaxis protein</fullName>
    </submittedName>
</protein>
<dbReference type="InterPro" id="IPR003660">
    <property type="entry name" value="HAMP_dom"/>
</dbReference>
<keyword evidence="1 3" id="KW-0807">Transducer</keyword>
<dbReference type="PROSITE" id="PS50885">
    <property type="entry name" value="HAMP"/>
    <property type="match status" value="1"/>
</dbReference>
<dbReference type="InterPro" id="IPR001610">
    <property type="entry name" value="PAC"/>
</dbReference>
<comment type="caution">
    <text evidence="8">The sequence shown here is derived from an EMBL/GenBank/DDBJ whole genome shotgun (WGS) entry which is preliminary data.</text>
</comment>
<dbReference type="InterPro" id="IPR004089">
    <property type="entry name" value="MCPsignal_dom"/>
</dbReference>
<feature type="transmembrane region" description="Helical" evidence="4">
    <location>
        <begin position="179"/>
        <end position="200"/>
    </location>
</feature>
<evidence type="ECO:0000256" key="3">
    <source>
        <dbReference type="PROSITE-ProRule" id="PRU00284"/>
    </source>
</evidence>
<name>A0ABV0EIY4_9BURK</name>
<dbReference type="EMBL" id="JBAJEX010000007">
    <property type="protein sequence ID" value="MEO1767493.1"/>
    <property type="molecule type" value="Genomic_DNA"/>
</dbReference>
<reference evidence="8 9" key="1">
    <citation type="submission" date="2024-02" db="EMBL/GenBank/DDBJ databases">
        <title>New thermophilic sulfur-oxidizing bacteria from a hot springs of the Uzon caldera (Kamchatka, Russia).</title>
        <authorList>
            <person name="Dukat A.M."/>
            <person name="Elcheninov A.G."/>
            <person name="Frolov E.N."/>
        </authorList>
    </citation>
    <scope>NUCLEOTIDE SEQUENCE [LARGE SCALE GENOMIC DNA]</scope>
    <source>
        <strain evidence="8 9">AK1</strain>
    </source>
</reference>
<dbReference type="PROSITE" id="PS50111">
    <property type="entry name" value="CHEMOTAXIS_TRANSDUC_2"/>
    <property type="match status" value="1"/>
</dbReference>
<dbReference type="SMART" id="SM00086">
    <property type="entry name" value="PAC"/>
    <property type="match status" value="1"/>
</dbReference>
<gene>
    <name evidence="8" type="ORF">V6E02_09750</name>
</gene>
<dbReference type="PROSITE" id="PS50112">
    <property type="entry name" value="PAS"/>
    <property type="match status" value="1"/>
</dbReference>
<dbReference type="Gene3D" id="3.30.450.20">
    <property type="entry name" value="PAS domain"/>
    <property type="match status" value="1"/>
</dbReference>
<dbReference type="CDD" id="cd06225">
    <property type="entry name" value="HAMP"/>
    <property type="match status" value="1"/>
</dbReference>
<keyword evidence="4" id="KW-0472">Membrane</keyword>
<keyword evidence="4" id="KW-0812">Transmembrane</keyword>
<evidence type="ECO:0000313" key="9">
    <source>
        <dbReference type="Proteomes" id="UP001482231"/>
    </source>
</evidence>
<dbReference type="NCBIfam" id="TIGR00229">
    <property type="entry name" value="sensory_box"/>
    <property type="match status" value="1"/>
</dbReference>
<accession>A0ABV0EIY4</accession>
<evidence type="ECO:0000313" key="8">
    <source>
        <dbReference type="EMBL" id="MEO1767493.1"/>
    </source>
</evidence>
<evidence type="ECO:0000256" key="4">
    <source>
        <dbReference type="SAM" id="Phobius"/>
    </source>
</evidence>
<dbReference type="Pfam" id="PF08447">
    <property type="entry name" value="PAS_3"/>
    <property type="match status" value="1"/>
</dbReference>
<dbReference type="SMART" id="SM00283">
    <property type="entry name" value="MA"/>
    <property type="match status" value="1"/>
</dbReference>